<sequence>MGKLGKKARKFAKKNLQSVYKRNRKLNSKFKRKASKRGDQGADEKEEETIAVTNGRIAEHEDASLEAVFSEDENDVLDDQSESDGYLSEDSDRACVWENECENILKDNGGGSTLSVQNREIQSELAEKRNKLNRLKEKDPEFSKFLESYNKSLAPSTNEDTVNEDDTSNDGMQLLDDGGSNLSQRKLLTCSAINSLCEQVTKQQNISALISLLNEYRAACHYGTESSDYYDAGSCSGAQYGERFCKIIMFILREADNIFRGILGIPCSNYRKETILQLNNSAKWKNLKPLIKLYLRSTLFLLNQITDTKILFFSLTRIRASIVFFVAFPHLLRRLIKIAVHLWATGEGTPSLLSSLILQDVTSVFSSDCFDTCLIKMYKAFVAHSKFAEPVLFKHIQFMRNSFVELCSQDVQKSSRKAMVYIQHLAKILQLSLRTRKKEAVKKICSLQYTNCIDLWLTFISVNIQDKDLQPLFYRITQIINGMALLFPGPRYLPLKVKCIQWLNQISISSGIFIPVASFALDFLEYKTSEGGKPGKDFSNPSNIKLPKYWLKSLNFREECVSSTIELLAMHFSQWSYHISFPELATIPLICLRKFHELTTTESLRRLVKRFIDQVEQNVEFVKKNREDVAYSPKDQQSVDSFLQLERCSGNTSFTQYYKSIIEKATSRQMVRNGKISFQKKSKRTKRQTPNEMVNVGINGEGDSDKGKADLSIDDQTIENKEKKMRM</sequence>
<proteinExistence type="inferred from homology"/>
<dbReference type="GO" id="GO:0005730">
    <property type="term" value="C:nucleolus"/>
    <property type="evidence" value="ECO:0007669"/>
    <property type="project" value="TreeGrafter"/>
</dbReference>
<dbReference type="PANTHER" id="PTHR12687">
    <property type="entry name" value="NUCLEOLAR COMPLEX 2 AND RAD4-RELATED"/>
    <property type="match status" value="1"/>
</dbReference>
<keyword evidence="6" id="KW-1185">Reference proteome</keyword>
<evidence type="ECO:0000256" key="4">
    <source>
        <dbReference type="SAM" id="MobiDB-lite"/>
    </source>
</evidence>
<feature type="compositionally biased region" description="Basic residues" evidence="4">
    <location>
        <begin position="678"/>
        <end position="687"/>
    </location>
</feature>
<comment type="similarity">
    <text evidence="2">Belongs to the NOC2 family.</text>
</comment>
<dbReference type="GO" id="GO:0005654">
    <property type="term" value="C:nucleoplasm"/>
    <property type="evidence" value="ECO:0007669"/>
    <property type="project" value="TreeGrafter"/>
</dbReference>
<feature type="compositionally biased region" description="Basic residues" evidence="4">
    <location>
        <begin position="24"/>
        <end position="35"/>
    </location>
</feature>
<comment type="subcellular location">
    <subcellularLocation>
        <location evidence="1">Nucleus</location>
    </subcellularLocation>
</comment>
<dbReference type="GO" id="GO:0042273">
    <property type="term" value="P:ribosomal large subunit biogenesis"/>
    <property type="evidence" value="ECO:0007669"/>
    <property type="project" value="TreeGrafter"/>
</dbReference>
<evidence type="ECO:0000256" key="1">
    <source>
        <dbReference type="ARBA" id="ARBA00004123"/>
    </source>
</evidence>
<feature type="compositionally biased region" description="Acidic residues" evidence="4">
    <location>
        <begin position="70"/>
        <end position="82"/>
    </location>
</feature>
<feature type="region of interest" description="Disordered" evidence="4">
    <location>
        <begin position="70"/>
        <end position="89"/>
    </location>
</feature>
<dbReference type="GO" id="GO:0030691">
    <property type="term" value="C:Noc2p-Noc3p complex"/>
    <property type="evidence" value="ECO:0007669"/>
    <property type="project" value="TreeGrafter"/>
</dbReference>
<dbReference type="STRING" id="3775.A0A1Q3C033"/>
<protein>
    <submittedName>
        <fullName evidence="5">Noc2 domain-containing protein</fullName>
    </submittedName>
</protein>
<dbReference type="AlphaFoldDB" id="A0A1Q3C033"/>
<dbReference type="OrthoDB" id="10266662at2759"/>
<gene>
    <name evidence="5" type="ORF">CFOL_v3_16967</name>
</gene>
<dbReference type="InParanoid" id="A0A1Q3C033"/>
<dbReference type="InterPro" id="IPR005343">
    <property type="entry name" value="Noc2"/>
</dbReference>
<dbReference type="EMBL" id="BDDD01001112">
    <property type="protein sequence ID" value="GAV73482.1"/>
    <property type="molecule type" value="Genomic_DNA"/>
</dbReference>
<feature type="region of interest" description="Disordered" evidence="4">
    <location>
        <begin position="677"/>
        <end position="727"/>
    </location>
</feature>
<comment type="caution">
    <text evidence="5">The sequence shown here is derived from an EMBL/GenBank/DDBJ whole genome shotgun (WGS) entry which is preliminary data.</text>
</comment>
<organism evidence="5 6">
    <name type="scientific">Cephalotus follicularis</name>
    <name type="common">Albany pitcher plant</name>
    <dbReference type="NCBI Taxonomy" id="3775"/>
    <lineage>
        <taxon>Eukaryota</taxon>
        <taxon>Viridiplantae</taxon>
        <taxon>Streptophyta</taxon>
        <taxon>Embryophyta</taxon>
        <taxon>Tracheophyta</taxon>
        <taxon>Spermatophyta</taxon>
        <taxon>Magnoliopsida</taxon>
        <taxon>eudicotyledons</taxon>
        <taxon>Gunneridae</taxon>
        <taxon>Pentapetalae</taxon>
        <taxon>rosids</taxon>
        <taxon>fabids</taxon>
        <taxon>Oxalidales</taxon>
        <taxon>Cephalotaceae</taxon>
        <taxon>Cephalotus</taxon>
    </lineage>
</organism>
<feature type="region of interest" description="Disordered" evidence="4">
    <location>
        <begin position="24"/>
        <end position="57"/>
    </location>
</feature>
<dbReference type="GO" id="GO:0030690">
    <property type="term" value="C:Noc1p-Noc2p complex"/>
    <property type="evidence" value="ECO:0007669"/>
    <property type="project" value="TreeGrafter"/>
</dbReference>
<dbReference type="PANTHER" id="PTHR12687:SF8">
    <property type="entry name" value="PROTEIN REBELOTE"/>
    <property type="match status" value="1"/>
</dbReference>
<dbReference type="Pfam" id="PF03715">
    <property type="entry name" value="Noc2"/>
    <property type="match status" value="1"/>
</dbReference>
<reference evidence="6" key="1">
    <citation type="submission" date="2016-04" db="EMBL/GenBank/DDBJ databases">
        <title>Cephalotus genome sequencing.</title>
        <authorList>
            <person name="Fukushima K."/>
            <person name="Hasebe M."/>
            <person name="Fang X."/>
        </authorList>
    </citation>
    <scope>NUCLEOTIDE SEQUENCE [LARGE SCALE GENOMIC DNA]</scope>
    <source>
        <strain evidence="6">cv. St1</strain>
    </source>
</reference>
<feature type="compositionally biased region" description="Basic and acidic residues" evidence="4">
    <location>
        <begin position="718"/>
        <end position="727"/>
    </location>
</feature>
<feature type="region of interest" description="Disordered" evidence="4">
    <location>
        <begin position="153"/>
        <end position="176"/>
    </location>
</feature>
<dbReference type="Proteomes" id="UP000187406">
    <property type="component" value="Unassembled WGS sequence"/>
</dbReference>
<name>A0A1Q3C033_CEPFO</name>
<keyword evidence="3" id="KW-0539">Nucleus</keyword>
<dbReference type="FunCoup" id="A0A1Q3C033">
    <property type="interactions" value="1830"/>
</dbReference>
<evidence type="ECO:0000313" key="6">
    <source>
        <dbReference type="Proteomes" id="UP000187406"/>
    </source>
</evidence>
<accession>A0A1Q3C033</accession>
<evidence type="ECO:0000256" key="3">
    <source>
        <dbReference type="ARBA" id="ARBA00023242"/>
    </source>
</evidence>
<evidence type="ECO:0000313" key="5">
    <source>
        <dbReference type="EMBL" id="GAV73482.1"/>
    </source>
</evidence>
<evidence type="ECO:0000256" key="2">
    <source>
        <dbReference type="ARBA" id="ARBA00005907"/>
    </source>
</evidence>